<gene>
    <name evidence="1" type="ORF">GCM10009001_26460</name>
</gene>
<evidence type="ECO:0000313" key="2">
    <source>
        <dbReference type="Proteomes" id="UP001500866"/>
    </source>
</evidence>
<sequence length="152" mass="17678">MNDMLKVLDEINLKPDEDSIHSERAKKYLKIIRFTEALEKEKEKITAMLDEDEKKEVFQALSKQFGIPYYVNVTGAADIMGISPQMVRRHCADGNLKATQTLQGSGKWRIETNQLMDQPNWEKYLEKRAQIKLQSHSLADKMIDYLDDDEIE</sequence>
<dbReference type="EMBL" id="BAAADS010000018">
    <property type="protein sequence ID" value="GAA0607831.1"/>
    <property type="molecule type" value="Genomic_DNA"/>
</dbReference>
<protein>
    <submittedName>
        <fullName evidence="1">Uncharacterized protein</fullName>
    </submittedName>
</protein>
<proteinExistence type="predicted"/>
<dbReference type="Proteomes" id="UP001500866">
    <property type="component" value="Unassembled WGS sequence"/>
</dbReference>
<organism evidence="1 2">
    <name type="scientific">Virgibacillus siamensis</name>
    <dbReference type="NCBI Taxonomy" id="480071"/>
    <lineage>
        <taxon>Bacteria</taxon>
        <taxon>Bacillati</taxon>
        <taxon>Bacillota</taxon>
        <taxon>Bacilli</taxon>
        <taxon>Bacillales</taxon>
        <taxon>Bacillaceae</taxon>
        <taxon>Virgibacillus</taxon>
    </lineage>
</organism>
<keyword evidence="2" id="KW-1185">Reference proteome</keyword>
<evidence type="ECO:0000313" key="1">
    <source>
        <dbReference type="EMBL" id="GAA0607831.1"/>
    </source>
</evidence>
<name>A0ABN1GB85_9BACI</name>
<comment type="caution">
    <text evidence="1">The sequence shown here is derived from an EMBL/GenBank/DDBJ whole genome shotgun (WGS) entry which is preliminary data.</text>
</comment>
<reference evidence="1 2" key="1">
    <citation type="journal article" date="2019" name="Int. J. Syst. Evol. Microbiol.">
        <title>The Global Catalogue of Microorganisms (GCM) 10K type strain sequencing project: providing services to taxonomists for standard genome sequencing and annotation.</title>
        <authorList>
            <consortium name="The Broad Institute Genomics Platform"/>
            <consortium name="The Broad Institute Genome Sequencing Center for Infectious Disease"/>
            <person name="Wu L."/>
            <person name="Ma J."/>
        </authorList>
    </citation>
    <scope>NUCLEOTIDE SEQUENCE [LARGE SCALE GENOMIC DNA]</scope>
    <source>
        <strain evidence="1 2">JCM 15395</strain>
    </source>
</reference>
<dbReference type="RefSeq" id="WP_343813966.1">
    <property type="nucleotide sequence ID" value="NZ_BAAADS010000018.1"/>
</dbReference>
<accession>A0ABN1GB85</accession>